<dbReference type="InterPro" id="IPR043708">
    <property type="entry name" value="DUF5648"/>
</dbReference>
<feature type="domain" description="DUF5648" evidence="1">
    <location>
        <begin position="89"/>
        <end position="202"/>
    </location>
</feature>
<dbReference type="EMBL" id="RQGM01000045">
    <property type="protein sequence ID" value="TGL83613.1"/>
    <property type="molecule type" value="Genomic_DNA"/>
</dbReference>
<accession>A0A6N4QZV4</accession>
<reference evidence="3 4" key="1">
    <citation type="journal article" date="2019" name="PLoS Negl. Trop. Dis.">
        <title>Revisiting the worldwide diversity of Leptospira species in the environment.</title>
        <authorList>
            <person name="Vincent A.T."/>
            <person name="Schiettekatte O."/>
            <person name="Bourhy P."/>
            <person name="Veyrier F.J."/>
            <person name="Picardeau M."/>
        </authorList>
    </citation>
    <scope>NUCLEOTIDE SEQUENCE [LARGE SCALE GENOMIC DNA]</scope>
    <source>
        <strain evidence="3 4">201702445</strain>
    </source>
</reference>
<protein>
    <submittedName>
        <fullName evidence="3">Uncharacterized protein</fullName>
    </submittedName>
</protein>
<evidence type="ECO:0000313" key="4">
    <source>
        <dbReference type="Proteomes" id="UP000297613"/>
    </source>
</evidence>
<evidence type="ECO:0000313" key="3">
    <source>
        <dbReference type="EMBL" id="TGL83613.1"/>
    </source>
</evidence>
<name>A0A6N4QZV4_9LEPT</name>
<sequence length="880" mass="98683">MIHKYYVVKRTLFLFISFVFFNFCNSNTNSNGLFGLLFSNSSNEGSISIRDRLHSGQSVLPANAPQPIYQYEYTDMYGSQVFYYSMNPTTPTGWSNKQTAFYAFNNQRTGTIPVYQYYAVDAGGRYRFMYSTNLYCAVGTSCGWYNSGPAFYAFPNYRSYTRSVFAYIVDSPQQRFFYTENVIVPVGGSWTGWTNGGTAFYVPQFPNRPKTSAYEIEGYSSTTSVAPGDTIKFYLNNPTTFGISSLPYLVFGKVIPSSPGPDTEIETIQASVDTQNVDSCTKADGCSWSVTLTKTIPSNWGPGLYYLKLTDPTFNPNSPITSPGDPNYKTQRIYFVVKPIAPASLSNILMIIPFSTWQAYNTWKGTSTYPDPSQNIAFSPEASFNRPTIGDPGRHVSFILSMLRKGYTLEFASDVELHTNPNLLDPYQLVMFVGQNEYISKPMRQNLDFYVQNGGNMAVFGGNTSWFQIRLESDSLGNPNRRLICYKTTTSLTTTDDPKYKSTDLAEKALTTFNWFQPTLNYPENQTFGLSYRNGTIFGNNTKSPGAATDFEVKQADHWVFSGMNLQDFQRFGIFYRNGQIVDSLTVGGGEGDSLYFRCGEDINNDGCPNNDHNVYSTENKKLYPTGKDGAPMNFQILAYMDARLGGNGHLEYNRSDAQEDGFQEHTGSVVGLFENNGTVFNGGIYDWHRGLEYESGINDIGLNVGPNVVSQIVWNVINKLSQPKTLLQKATIAIYQYSDFALSVQSLYYSRLPFLPKNLLRNGQVVYKYDGQAFYAFDRALSGTVPIYQYQVQDSNGLYRFMYSPNEYCPVGTGCLGWNNVGVAFYAYLSQQPGTIPVYAYSADSPQRFLYSPALYCEAGTSCLGWYNNGPAFYVPSTK</sequence>
<dbReference type="Pfam" id="PF18885">
    <property type="entry name" value="DUF5648"/>
    <property type="match status" value="2"/>
</dbReference>
<evidence type="ECO:0000259" key="1">
    <source>
        <dbReference type="Pfam" id="PF18885"/>
    </source>
</evidence>
<comment type="caution">
    <text evidence="3">The sequence shown here is derived from an EMBL/GenBank/DDBJ whole genome shotgun (WGS) entry which is preliminary data.</text>
</comment>
<dbReference type="RefSeq" id="WP_135574418.1">
    <property type="nucleotide sequence ID" value="NZ_RQGK01000030.1"/>
</dbReference>
<organism evidence="3 4">
    <name type="scientific">Leptospira yasudae</name>
    <dbReference type="NCBI Taxonomy" id="2202201"/>
    <lineage>
        <taxon>Bacteria</taxon>
        <taxon>Pseudomonadati</taxon>
        <taxon>Spirochaetota</taxon>
        <taxon>Spirochaetia</taxon>
        <taxon>Leptospirales</taxon>
        <taxon>Leptospiraceae</taxon>
        <taxon>Leptospira</taxon>
    </lineage>
</organism>
<feature type="domain" description="N,N-dimethylformamidase beta subunit-like C-terminal" evidence="2">
    <location>
        <begin position="273"/>
        <end position="693"/>
    </location>
</feature>
<gene>
    <name evidence="3" type="ORF">EHQ83_12585</name>
</gene>
<proteinExistence type="predicted"/>
<evidence type="ECO:0000259" key="2">
    <source>
        <dbReference type="Pfam" id="PF20254"/>
    </source>
</evidence>
<dbReference type="InterPro" id="IPR046540">
    <property type="entry name" value="DMFA2_C"/>
</dbReference>
<dbReference type="AlphaFoldDB" id="A0A6N4QZV4"/>
<feature type="domain" description="DUF5648" evidence="1">
    <location>
        <begin position="767"/>
        <end position="876"/>
    </location>
</feature>
<dbReference type="Proteomes" id="UP000297613">
    <property type="component" value="Unassembled WGS sequence"/>
</dbReference>
<dbReference type="Pfam" id="PF20254">
    <property type="entry name" value="DMFA2_C"/>
    <property type="match status" value="1"/>
</dbReference>